<proteinExistence type="inferred from homology"/>
<keyword evidence="6" id="KW-1003">Cell membrane</keyword>
<keyword evidence="10" id="KW-0677">Repeat</keyword>
<dbReference type="Gene3D" id="2.60.40.10">
    <property type="entry name" value="Immunoglobulins"/>
    <property type="match status" value="2"/>
</dbReference>
<comment type="caution">
    <text evidence="22">The sequence shown here is derived from an EMBL/GenBank/DDBJ whole genome shotgun (WGS) entry which is preliminary data.</text>
</comment>
<evidence type="ECO:0000256" key="15">
    <source>
        <dbReference type="ARBA" id="ARBA00023180"/>
    </source>
</evidence>
<evidence type="ECO:0000256" key="10">
    <source>
        <dbReference type="ARBA" id="ARBA00022737"/>
    </source>
</evidence>
<evidence type="ECO:0000256" key="16">
    <source>
        <dbReference type="ARBA" id="ARBA00023319"/>
    </source>
</evidence>
<evidence type="ECO:0000256" key="20">
    <source>
        <dbReference type="SAM" id="SignalP"/>
    </source>
</evidence>
<evidence type="ECO:0000256" key="4">
    <source>
        <dbReference type="ARBA" id="ARBA00016608"/>
    </source>
</evidence>
<evidence type="ECO:0000313" key="23">
    <source>
        <dbReference type="Proteomes" id="UP001176940"/>
    </source>
</evidence>
<feature type="domain" description="Ig-like" evidence="21">
    <location>
        <begin position="13"/>
        <end position="111"/>
    </location>
</feature>
<feature type="domain" description="Ig-like" evidence="21">
    <location>
        <begin position="120"/>
        <end position="215"/>
    </location>
</feature>
<evidence type="ECO:0000256" key="9">
    <source>
        <dbReference type="ARBA" id="ARBA00022729"/>
    </source>
</evidence>
<dbReference type="SMART" id="SM00409">
    <property type="entry name" value="IG"/>
    <property type="match status" value="2"/>
</dbReference>
<feature type="non-terminal residue" evidence="22">
    <location>
        <position position="1"/>
    </location>
</feature>
<keyword evidence="15" id="KW-0325">Glycoprotein</keyword>
<evidence type="ECO:0000256" key="11">
    <source>
        <dbReference type="ARBA" id="ARBA00022949"/>
    </source>
</evidence>
<keyword evidence="16" id="KW-0393">Immunoglobulin domain</keyword>
<dbReference type="SUPFAM" id="SSF48726">
    <property type="entry name" value="Immunoglobulin"/>
    <property type="match status" value="2"/>
</dbReference>
<comment type="similarity">
    <text evidence="3">Belongs to the immunoglobulin superfamily.</text>
</comment>
<evidence type="ECO:0000256" key="19">
    <source>
        <dbReference type="SAM" id="Phobius"/>
    </source>
</evidence>
<evidence type="ECO:0000256" key="3">
    <source>
        <dbReference type="ARBA" id="ARBA00008637"/>
    </source>
</evidence>
<feature type="chain" id="PRO_5046335676" description="Junctional adhesion molecule A" evidence="20">
    <location>
        <begin position="20"/>
        <end position="283"/>
    </location>
</feature>
<comment type="subunit">
    <text evidence="18">Interacts with the ninth PDZ domain of MPDZ. Interacts with the first PDZ domain of PARD3. The association between PARD3 and PARD6B probably disrupts this interaction. Interacts with ITGAL (via I-domain). Interacts with CD151.</text>
</comment>
<sequence>VDLLLSSWLLLSSGAAVLGDEEKRVKEGDNVEFACNYPPSYKDPRIEWKFISGQDITLIYYNGALTVSYAGRALFYLQGLTLKSVTRKDAGNYVCEATDSSSGKPVVKELSTTLVVLVPPSVPIAQVPTSVTIGSSTTLYCVENDAAPRPTFSWYKNKIKMPEDPKSSPTFQNSTYIMDPVTGQLTFNPVTKADSGEYSCEATNDQGRQSSATVTMEAYEKNVGGIVAAVIIVLLILALIGFGVWFAYSRGYIGKKTNKKVIYSQPSETRSDKNFQQTSSFVV</sequence>
<reference evidence="22" key="1">
    <citation type="submission" date="2023-07" db="EMBL/GenBank/DDBJ databases">
        <authorList>
            <person name="Stuckert A."/>
        </authorList>
    </citation>
    <scope>NUCLEOTIDE SEQUENCE</scope>
</reference>
<evidence type="ECO:0000256" key="14">
    <source>
        <dbReference type="ARBA" id="ARBA00023157"/>
    </source>
</evidence>
<keyword evidence="8 19" id="KW-0812">Transmembrane</keyword>
<keyword evidence="23" id="KW-1185">Reference proteome</keyword>
<evidence type="ECO:0000256" key="17">
    <source>
        <dbReference type="ARBA" id="ARBA00030590"/>
    </source>
</evidence>
<dbReference type="InterPro" id="IPR003598">
    <property type="entry name" value="Ig_sub2"/>
</dbReference>
<dbReference type="PANTHER" id="PTHR45113">
    <property type="entry name" value="JUNCTIONAL ADHESION MOLECULE A"/>
    <property type="match status" value="1"/>
</dbReference>
<gene>
    <name evidence="22" type="ORF">RIMI_LOCUS17584563</name>
</gene>
<dbReference type="PROSITE" id="PS50835">
    <property type="entry name" value="IG_LIKE"/>
    <property type="match status" value="2"/>
</dbReference>
<keyword evidence="11" id="KW-0965">Cell junction</keyword>
<evidence type="ECO:0000256" key="18">
    <source>
        <dbReference type="ARBA" id="ARBA00046718"/>
    </source>
</evidence>
<keyword evidence="9 20" id="KW-0732">Signal</keyword>
<keyword evidence="14" id="KW-1015">Disulfide bond</keyword>
<evidence type="ECO:0000313" key="22">
    <source>
        <dbReference type="EMBL" id="CAJ0961171.1"/>
    </source>
</evidence>
<accession>A0ABN9M7V5</accession>
<dbReference type="InterPro" id="IPR042456">
    <property type="entry name" value="F11R"/>
</dbReference>
<evidence type="ECO:0000256" key="6">
    <source>
        <dbReference type="ARBA" id="ARBA00022475"/>
    </source>
</evidence>
<evidence type="ECO:0000256" key="12">
    <source>
        <dbReference type="ARBA" id="ARBA00022989"/>
    </source>
</evidence>
<keyword evidence="5" id="KW-0796">Tight junction</keyword>
<evidence type="ECO:0000256" key="13">
    <source>
        <dbReference type="ARBA" id="ARBA00023136"/>
    </source>
</evidence>
<dbReference type="Pfam" id="PF00047">
    <property type="entry name" value="ig"/>
    <property type="match status" value="1"/>
</dbReference>
<evidence type="ECO:0000256" key="8">
    <source>
        <dbReference type="ARBA" id="ARBA00022692"/>
    </source>
</evidence>
<evidence type="ECO:0000259" key="21">
    <source>
        <dbReference type="PROSITE" id="PS50835"/>
    </source>
</evidence>
<evidence type="ECO:0000256" key="1">
    <source>
        <dbReference type="ARBA" id="ARBA00004251"/>
    </source>
</evidence>
<dbReference type="SMART" id="SM00408">
    <property type="entry name" value="IGc2"/>
    <property type="match status" value="2"/>
</dbReference>
<dbReference type="InterPro" id="IPR013783">
    <property type="entry name" value="Ig-like_fold"/>
</dbReference>
<dbReference type="Proteomes" id="UP001176940">
    <property type="component" value="Unassembled WGS sequence"/>
</dbReference>
<feature type="transmembrane region" description="Helical" evidence="19">
    <location>
        <begin position="223"/>
        <end position="248"/>
    </location>
</feature>
<dbReference type="Pfam" id="PF13927">
    <property type="entry name" value="Ig_3"/>
    <property type="match status" value="1"/>
</dbReference>
<evidence type="ECO:0000256" key="2">
    <source>
        <dbReference type="ARBA" id="ARBA00004435"/>
    </source>
</evidence>
<name>A0ABN9M7V5_9NEOB</name>
<comment type="subcellular location">
    <subcellularLocation>
        <location evidence="2">Cell junction</location>
        <location evidence="2">Tight junction</location>
    </subcellularLocation>
    <subcellularLocation>
        <location evidence="1">Cell membrane</location>
        <topology evidence="1">Single-pass type I membrane protein</topology>
    </subcellularLocation>
</comment>
<dbReference type="InterPro" id="IPR003599">
    <property type="entry name" value="Ig_sub"/>
</dbReference>
<evidence type="ECO:0000256" key="7">
    <source>
        <dbReference type="ARBA" id="ARBA00022553"/>
    </source>
</evidence>
<evidence type="ECO:0000256" key="5">
    <source>
        <dbReference type="ARBA" id="ARBA00022427"/>
    </source>
</evidence>
<dbReference type="EMBL" id="CAUEEQ010051607">
    <property type="protein sequence ID" value="CAJ0961171.1"/>
    <property type="molecule type" value="Genomic_DNA"/>
</dbReference>
<dbReference type="InterPro" id="IPR036179">
    <property type="entry name" value="Ig-like_dom_sf"/>
</dbReference>
<dbReference type="InterPro" id="IPR013151">
    <property type="entry name" value="Immunoglobulin_dom"/>
</dbReference>
<organism evidence="22 23">
    <name type="scientific">Ranitomeya imitator</name>
    <name type="common">mimic poison frog</name>
    <dbReference type="NCBI Taxonomy" id="111125"/>
    <lineage>
        <taxon>Eukaryota</taxon>
        <taxon>Metazoa</taxon>
        <taxon>Chordata</taxon>
        <taxon>Craniata</taxon>
        <taxon>Vertebrata</taxon>
        <taxon>Euteleostomi</taxon>
        <taxon>Amphibia</taxon>
        <taxon>Batrachia</taxon>
        <taxon>Anura</taxon>
        <taxon>Neobatrachia</taxon>
        <taxon>Hyloidea</taxon>
        <taxon>Dendrobatidae</taxon>
        <taxon>Dendrobatinae</taxon>
        <taxon>Ranitomeya</taxon>
    </lineage>
</organism>
<feature type="signal peptide" evidence="20">
    <location>
        <begin position="1"/>
        <end position="19"/>
    </location>
</feature>
<keyword evidence="7" id="KW-0597">Phosphoprotein</keyword>
<keyword evidence="13 19" id="KW-0472">Membrane</keyword>
<keyword evidence="12 19" id="KW-1133">Transmembrane helix</keyword>
<dbReference type="PANTHER" id="PTHR45113:SF1">
    <property type="entry name" value="JUNCTIONAL ADHESION MOLECULE A"/>
    <property type="match status" value="1"/>
</dbReference>
<dbReference type="InterPro" id="IPR007110">
    <property type="entry name" value="Ig-like_dom"/>
</dbReference>
<protein>
    <recommendedName>
        <fullName evidence="4">Junctional adhesion molecule A</fullName>
    </recommendedName>
    <alternativeName>
        <fullName evidence="17">Junctional adhesion molecule 1</fullName>
    </alternativeName>
</protein>